<organism evidence="1 2">
    <name type="scientific">Geodia barretti</name>
    <name type="common">Barrett's horny sponge</name>
    <dbReference type="NCBI Taxonomy" id="519541"/>
    <lineage>
        <taxon>Eukaryota</taxon>
        <taxon>Metazoa</taxon>
        <taxon>Porifera</taxon>
        <taxon>Demospongiae</taxon>
        <taxon>Heteroscleromorpha</taxon>
        <taxon>Tetractinellida</taxon>
        <taxon>Astrophorina</taxon>
        <taxon>Geodiidae</taxon>
        <taxon>Geodia</taxon>
    </lineage>
</organism>
<dbReference type="EMBL" id="CASHTH010001576">
    <property type="protein sequence ID" value="CAI8016949.1"/>
    <property type="molecule type" value="Genomic_DNA"/>
</dbReference>
<dbReference type="Proteomes" id="UP001174909">
    <property type="component" value="Unassembled WGS sequence"/>
</dbReference>
<comment type="caution">
    <text evidence="1">The sequence shown here is derived from an EMBL/GenBank/DDBJ whole genome shotgun (WGS) entry which is preliminary data.</text>
</comment>
<dbReference type="AlphaFoldDB" id="A0AA35RSJ5"/>
<protein>
    <submittedName>
        <fullName evidence="1">Uncharacterized protein</fullName>
    </submittedName>
</protein>
<gene>
    <name evidence="1" type="ORF">GBAR_LOCUS10352</name>
</gene>
<evidence type="ECO:0000313" key="2">
    <source>
        <dbReference type="Proteomes" id="UP001174909"/>
    </source>
</evidence>
<accession>A0AA35RSJ5</accession>
<proteinExistence type="predicted"/>
<reference evidence="1" key="1">
    <citation type="submission" date="2023-03" db="EMBL/GenBank/DDBJ databases">
        <authorList>
            <person name="Steffen K."/>
            <person name="Cardenas P."/>
        </authorList>
    </citation>
    <scope>NUCLEOTIDE SEQUENCE</scope>
</reference>
<name>A0AA35RSJ5_GEOBA</name>
<sequence length="49" mass="5215">MHSSLVVFTAPQIVEGCSAVTPQRKTSTLYTFHSHSLSSPLSSPSLPSL</sequence>
<feature type="non-terminal residue" evidence="1">
    <location>
        <position position="49"/>
    </location>
</feature>
<evidence type="ECO:0000313" key="1">
    <source>
        <dbReference type="EMBL" id="CAI8016949.1"/>
    </source>
</evidence>
<keyword evidence="2" id="KW-1185">Reference proteome</keyword>